<dbReference type="Proteomes" id="UP001314205">
    <property type="component" value="Unassembled WGS sequence"/>
</dbReference>
<comment type="caution">
    <text evidence="3">The sequence shown here is derived from an EMBL/GenBank/DDBJ whole genome shotgun (WGS) entry which is preliminary data.</text>
</comment>
<dbReference type="Pfam" id="PF16012">
    <property type="entry name" value="DUF4780"/>
    <property type="match status" value="1"/>
</dbReference>
<feature type="region of interest" description="Disordered" evidence="1">
    <location>
        <begin position="1"/>
        <end position="234"/>
    </location>
</feature>
<feature type="domain" description="DUF4780" evidence="2">
    <location>
        <begin position="256"/>
        <end position="419"/>
    </location>
</feature>
<evidence type="ECO:0000313" key="4">
    <source>
        <dbReference type="Proteomes" id="UP001314205"/>
    </source>
</evidence>
<evidence type="ECO:0000256" key="1">
    <source>
        <dbReference type="SAM" id="MobiDB-lite"/>
    </source>
</evidence>
<sequence>MDNLRPNKKEGAVSEVLTRDTKEQKGTVTKPTVPRTVPSSVGAPTKGITSLNVSKTSSKELEEKKKQEPASDKTAEPLRTDELFSAAWQVVSRKGKGKAPKKVTCRPDGPSGGSIPAGSSGKAKKKNKKQREKGRRERAALAAPDTKTMEAGQATATEVLGAGTSSRAEAGKDKNPAQVEVADSGTSSRISARKQRAAKRPGKKERAAKRTLEESTSPRGEHKKVRLEQQPKTARTSYASAAKADLGVALTCARSGHITKEVADDILVAIQRKMISEAWSSQDPDASGPVFRGKPVYTEGVLKLWCDDQKALDWLKGNIATLDLKSSTLLTIKKQSEIPQRVKCGILIPDAQGAWKDSRDIGRVLAYQNRWVNIRDWLLLKADKQTDGWFLVVSVPEDHIPTLMKAGRRLACVCGAVYVKFQGRGGKFFDTPPSKEVENNPEVMDTGAIVTGTAESLEAKSSEETACTIEPKPPVEIGLSGSSLSDEEDCILPTTSDSVADDETRDLLAGLFLGGDGEDAINDGVPFVQN</sequence>
<dbReference type="InterPro" id="IPR031961">
    <property type="entry name" value="DUF4780"/>
</dbReference>
<evidence type="ECO:0000313" key="3">
    <source>
        <dbReference type="EMBL" id="CAK1593359.1"/>
    </source>
</evidence>
<dbReference type="AlphaFoldDB" id="A0AAV1LGE0"/>
<organism evidence="3 4">
    <name type="scientific">Parnassius mnemosyne</name>
    <name type="common">clouded apollo</name>
    <dbReference type="NCBI Taxonomy" id="213953"/>
    <lineage>
        <taxon>Eukaryota</taxon>
        <taxon>Metazoa</taxon>
        <taxon>Ecdysozoa</taxon>
        <taxon>Arthropoda</taxon>
        <taxon>Hexapoda</taxon>
        <taxon>Insecta</taxon>
        <taxon>Pterygota</taxon>
        <taxon>Neoptera</taxon>
        <taxon>Endopterygota</taxon>
        <taxon>Lepidoptera</taxon>
        <taxon>Glossata</taxon>
        <taxon>Ditrysia</taxon>
        <taxon>Papilionoidea</taxon>
        <taxon>Papilionidae</taxon>
        <taxon>Parnassiinae</taxon>
        <taxon>Parnassini</taxon>
        <taxon>Parnassius</taxon>
        <taxon>Driopa</taxon>
    </lineage>
</organism>
<keyword evidence="4" id="KW-1185">Reference proteome</keyword>
<feature type="compositionally biased region" description="Basic residues" evidence="1">
    <location>
        <begin position="93"/>
        <end position="104"/>
    </location>
</feature>
<feature type="compositionally biased region" description="Basic and acidic residues" evidence="1">
    <location>
        <begin position="204"/>
        <end position="213"/>
    </location>
</feature>
<dbReference type="EMBL" id="CAVLGL010000088">
    <property type="protein sequence ID" value="CAK1593359.1"/>
    <property type="molecule type" value="Genomic_DNA"/>
</dbReference>
<gene>
    <name evidence="3" type="ORF">PARMNEM_LOCUS13146</name>
</gene>
<evidence type="ECO:0000259" key="2">
    <source>
        <dbReference type="Pfam" id="PF16012"/>
    </source>
</evidence>
<proteinExistence type="predicted"/>
<feature type="compositionally biased region" description="Basic and acidic residues" evidence="1">
    <location>
        <begin position="1"/>
        <end position="25"/>
    </location>
</feature>
<accession>A0AAV1LGE0</accession>
<feature type="compositionally biased region" description="Basic residues" evidence="1">
    <location>
        <begin position="122"/>
        <end position="133"/>
    </location>
</feature>
<reference evidence="3 4" key="1">
    <citation type="submission" date="2023-11" db="EMBL/GenBank/DDBJ databases">
        <authorList>
            <person name="Hedman E."/>
            <person name="Englund M."/>
            <person name="Stromberg M."/>
            <person name="Nyberg Akerstrom W."/>
            <person name="Nylinder S."/>
            <person name="Jareborg N."/>
            <person name="Kallberg Y."/>
            <person name="Kronander E."/>
        </authorList>
    </citation>
    <scope>NUCLEOTIDE SEQUENCE [LARGE SCALE GENOMIC DNA]</scope>
</reference>
<feature type="compositionally biased region" description="Basic and acidic residues" evidence="1">
    <location>
        <begin position="57"/>
        <end position="82"/>
    </location>
</feature>
<name>A0AAV1LGE0_9NEOP</name>
<protein>
    <recommendedName>
        <fullName evidence="2">DUF4780 domain-containing protein</fullName>
    </recommendedName>
</protein>
<feature type="compositionally biased region" description="Low complexity" evidence="1">
    <location>
        <begin position="26"/>
        <end position="42"/>
    </location>
</feature>
<feature type="compositionally biased region" description="Basic residues" evidence="1">
    <location>
        <begin position="191"/>
        <end position="203"/>
    </location>
</feature>